<feature type="domain" description="DED" evidence="2">
    <location>
        <begin position="19"/>
        <end position="100"/>
    </location>
</feature>
<accession>A0A9W9Y9G9</accession>
<evidence type="ECO:0000313" key="3">
    <source>
        <dbReference type="EMBL" id="KAJ7326140.1"/>
    </source>
</evidence>
<dbReference type="PANTHER" id="PTHR48169">
    <property type="entry name" value="DED DOMAIN-CONTAINING PROTEIN"/>
    <property type="match status" value="1"/>
</dbReference>
<dbReference type="PROSITE" id="PS50168">
    <property type="entry name" value="DED"/>
    <property type="match status" value="1"/>
</dbReference>
<proteinExistence type="predicted"/>
<name>A0A9W9Y9G9_9CNID</name>
<evidence type="ECO:0000313" key="4">
    <source>
        <dbReference type="Proteomes" id="UP001163046"/>
    </source>
</evidence>
<sequence length="115" mass="13356">MAFMALSPLQLQTATNYEEFNVFLIKIADEITEEEVIKMKFLCQEPNNNLPRGKLDPIKEPRELLNFLRKRGKIWPEDVTYLIWLLENVGNIQLAASISERGKNMNVVVVCTCWQ</sequence>
<dbReference type="AlphaFoldDB" id="A0A9W9Y9G9"/>
<dbReference type="SUPFAM" id="SSF47986">
    <property type="entry name" value="DEATH domain"/>
    <property type="match status" value="1"/>
</dbReference>
<keyword evidence="1" id="KW-0053">Apoptosis</keyword>
<dbReference type="SMART" id="SM00031">
    <property type="entry name" value="DED"/>
    <property type="match status" value="1"/>
</dbReference>
<dbReference type="Pfam" id="PF01335">
    <property type="entry name" value="DED"/>
    <property type="match status" value="1"/>
</dbReference>
<dbReference type="PANTHER" id="PTHR48169:SF7">
    <property type="entry name" value="CASPASE 10"/>
    <property type="match status" value="1"/>
</dbReference>
<reference evidence="3" key="1">
    <citation type="submission" date="2023-01" db="EMBL/GenBank/DDBJ databases">
        <title>Genome assembly of the deep-sea coral Lophelia pertusa.</title>
        <authorList>
            <person name="Herrera S."/>
            <person name="Cordes E."/>
        </authorList>
    </citation>
    <scope>NUCLEOTIDE SEQUENCE</scope>
    <source>
        <strain evidence="3">USNM1676648</strain>
        <tissue evidence="3">Polyp</tissue>
    </source>
</reference>
<evidence type="ECO:0000259" key="2">
    <source>
        <dbReference type="PROSITE" id="PS50168"/>
    </source>
</evidence>
<evidence type="ECO:0000256" key="1">
    <source>
        <dbReference type="ARBA" id="ARBA00022703"/>
    </source>
</evidence>
<keyword evidence="4" id="KW-1185">Reference proteome</keyword>
<dbReference type="OrthoDB" id="100767at2759"/>
<comment type="caution">
    <text evidence="3">The sequence shown here is derived from an EMBL/GenBank/DDBJ whole genome shotgun (WGS) entry which is preliminary data.</text>
</comment>
<organism evidence="3 4">
    <name type="scientific">Desmophyllum pertusum</name>
    <dbReference type="NCBI Taxonomy" id="174260"/>
    <lineage>
        <taxon>Eukaryota</taxon>
        <taxon>Metazoa</taxon>
        <taxon>Cnidaria</taxon>
        <taxon>Anthozoa</taxon>
        <taxon>Hexacorallia</taxon>
        <taxon>Scleractinia</taxon>
        <taxon>Caryophylliina</taxon>
        <taxon>Caryophylliidae</taxon>
        <taxon>Desmophyllum</taxon>
    </lineage>
</organism>
<dbReference type="Gene3D" id="1.10.533.10">
    <property type="entry name" value="Death Domain, Fas"/>
    <property type="match status" value="1"/>
</dbReference>
<dbReference type="InterPro" id="IPR011029">
    <property type="entry name" value="DEATH-like_dom_sf"/>
</dbReference>
<dbReference type="GO" id="GO:0042981">
    <property type="term" value="P:regulation of apoptotic process"/>
    <property type="evidence" value="ECO:0007669"/>
    <property type="project" value="InterPro"/>
</dbReference>
<dbReference type="Proteomes" id="UP001163046">
    <property type="component" value="Unassembled WGS sequence"/>
</dbReference>
<gene>
    <name evidence="3" type="ORF">OS493_027991</name>
</gene>
<dbReference type="CDD" id="cd00045">
    <property type="entry name" value="DED"/>
    <property type="match status" value="1"/>
</dbReference>
<dbReference type="GO" id="GO:0006915">
    <property type="term" value="P:apoptotic process"/>
    <property type="evidence" value="ECO:0007669"/>
    <property type="project" value="UniProtKB-KW"/>
</dbReference>
<dbReference type="InterPro" id="IPR001875">
    <property type="entry name" value="DED_dom"/>
</dbReference>
<protein>
    <recommendedName>
        <fullName evidence="2">DED domain-containing protein</fullName>
    </recommendedName>
</protein>
<dbReference type="EMBL" id="MU827803">
    <property type="protein sequence ID" value="KAJ7326140.1"/>
    <property type="molecule type" value="Genomic_DNA"/>
</dbReference>